<dbReference type="PANTHER" id="PTHR34460:SF2">
    <property type="entry name" value="OS04G0405500 PROTEIN"/>
    <property type="match status" value="1"/>
</dbReference>
<evidence type="ECO:0000256" key="1">
    <source>
        <dbReference type="SAM" id="MobiDB-lite"/>
    </source>
</evidence>
<keyword evidence="3" id="KW-1185">Reference proteome</keyword>
<feature type="region of interest" description="Disordered" evidence="1">
    <location>
        <begin position="235"/>
        <end position="259"/>
    </location>
</feature>
<dbReference type="EMBL" id="MJEQ01037187">
    <property type="protein sequence ID" value="OIT03063.1"/>
    <property type="molecule type" value="Genomic_DNA"/>
</dbReference>
<accession>A0A1J6IZJ1</accession>
<dbReference type="KEGG" id="nau:109225929"/>
<sequence>MVMEGIQEDIGEGIFQCTNHPYKNNTTPGGICPFCLQEKLGNLVSSSTVFPSNSSSSSTSSFKSDFGNSSTTSSTLSLQTNIKNTTNFTKSRKSEGEDYVHQKKGLWSFLYNSSSKHFSTAKKSEKPTKDINFSSSSALSGGSIEVDENEISPIQVYSRSRSIGCGSRNVAGDCILRRVESQREGKHRVSSRKECIKERVRCRGIFSGFMITNSSSSYWGWVLASPMRAFTKPLSSKKREASNKNATPNLSAIPSLLTN</sequence>
<protein>
    <submittedName>
        <fullName evidence="2">Uncharacterized protein</fullName>
    </submittedName>
</protein>
<comment type="caution">
    <text evidence="2">The sequence shown here is derived from an EMBL/GenBank/DDBJ whole genome shotgun (WGS) entry which is preliminary data.</text>
</comment>
<feature type="region of interest" description="Disordered" evidence="1">
    <location>
        <begin position="51"/>
        <end position="78"/>
    </location>
</feature>
<name>A0A1J6IZJ1_NICAT</name>
<feature type="compositionally biased region" description="Polar residues" evidence="1">
    <location>
        <begin position="243"/>
        <end position="259"/>
    </location>
</feature>
<reference evidence="2" key="1">
    <citation type="submission" date="2016-11" db="EMBL/GenBank/DDBJ databases">
        <title>The genome of Nicotiana attenuata.</title>
        <authorList>
            <person name="Xu S."/>
            <person name="Brockmoeller T."/>
            <person name="Gaquerel E."/>
            <person name="Navarro A."/>
            <person name="Kuhl H."/>
            <person name="Gase K."/>
            <person name="Ling Z."/>
            <person name="Zhou W."/>
            <person name="Kreitzer C."/>
            <person name="Stanke M."/>
            <person name="Tang H."/>
            <person name="Lyons E."/>
            <person name="Pandey P."/>
            <person name="Pandey S.P."/>
            <person name="Timmermann B."/>
            <person name="Baldwin I.T."/>
        </authorList>
    </citation>
    <scope>NUCLEOTIDE SEQUENCE [LARGE SCALE GENOMIC DNA]</scope>
    <source>
        <strain evidence="2">UT</strain>
    </source>
</reference>
<evidence type="ECO:0000313" key="3">
    <source>
        <dbReference type="Proteomes" id="UP000187609"/>
    </source>
</evidence>
<gene>
    <name evidence="2" type="ORF">A4A49_00260</name>
</gene>
<dbReference type="STRING" id="49451.A0A1J6IZJ1"/>
<dbReference type="PANTHER" id="PTHR34460">
    <property type="entry name" value="VITELLOGENIN-LIKE PROTEIN"/>
    <property type="match status" value="1"/>
</dbReference>
<dbReference type="Proteomes" id="UP000187609">
    <property type="component" value="Unassembled WGS sequence"/>
</dbReference>
<evidence type="ECO:0000313" key="2">
    <source>
        <dbReference type="EMBL" id="OIT03063.1"/>
    </source>
</evidence>
<dbReference type="Gramene" id="OIT03063">
    <property type="protein sequence ID" value="OIT03063"/>
    <property type="gene ID" value="A4A49_00260"/>
</dbReference>
<dbReference type="OMA" id="HQKKGLW"/>
<proteinExistence type="predicted"/>
<organism evidence="2 3">
    <name type="scientific">Nicotiana attenuata</name>
    <name type="common">Coyote tobacco</name>
    <dbReference type="NCBI Taxonomy" id="49451"/>
    <lineage>
        <taxon>Eukaryota</taxon>
        <taxon>Viridiplantae</taxon>
        <taxon>Streptophyta</taxon>
        <taxon>Embryophyta</taxon>
        <taxon>Tracheophyta</taxon>
        <taxon>Spermatophyta</taxon>
        <taxon>Magnoliopsida</taxon>
        <taxon>eudicotyledons</taxon>
        <taxon>Gunneridae</taxon>
        <taxon>Pentapetalae</taxon>
        <taxon>asterids</taxon>
        <taxon>lamiids</taxon>
        <taxon>Solanales</taxon>
        <taxon>Solanaceae</taxon>
        <taxon>Nicotianoideae</taxon>
        <taxon>Nicotianeae</taxon>
        <taxon>Nicotiana</taxon>
    </lineage>
</organism>
<dbReference type="AlphaFoldDB" id="A0A1J6IZJ1"/>
<dbReference type="OrthoDB" id="1693686at2759"/>